<evidence type="ECO:0000313" key="2">
    <source>
        <dbReference type="EMBL" id="VEL29369.1"/>
    </source>
</evidence>
<gene>
    <name evidence="2" type="ORF">PXEA_LOCUS22809</name>
</gene>
<reference evidence="2" key="1">
    <citation type="submission" date="2018-11" db="EMBL/GenBank/DDBJ databases">
        <authorList>
            <consortium name="Pathogen Informatics"/>
        </authorList>
    </citation>
    <scope>NUCLEOTIDE SEQUENCE</scope>
</reference>
<sequence>MAATDRPSARGRQSSRRDTCLGRFGQIRPTASLDVAVAVAVAVAVVFCGLATPCSAGPRDARRLAVAPAYLVAPGLLRRPDSSPADAAPALQALQALGSSRAKRPSWSTAHAYSPPLTEDELTKVVNDLVPPEWVSLMRFGR</sequence>
<comment type="caution">
    <text evidence="2">The sequence shown here is derived from an EMBL/GenBank/DDBJ whole genome shotgun (WGS) entry which is preliminary data.</text>
</comment>
<keyword evidence="3" id="KW-1185">Reference proteome</keyword>
<feature type="transmembrane region" description="Helical" evidence="1">
    <location>
        <begin position="35"/>
        <end position="54"/>
    </location>
</feature>
<keyword evidence="1" id="KW-1133">Transmembrane helix</keyword>
<evidence type="ECO:0000313" key="3">
    <source>
        <dbReference type="Proteomes" id="UP000784294"/>
    </source>
</evidence>
<proteinExistence type="predicted"/>
<dbReference type="AlphaFoldDB" id="A0A448X6L7"/>
<keyword evidence="1" id="KW-0472">Membrane</keyword>
<evidence type="ECO:0000256" key="1">
    <source>
        <dbReference type="SAM" id="Phobius"/>
    </source>
</evidence>
<dbReference type="EMBL" id="CAAALY010102489">
    <property type="protein sequence ID" value="VEL29369.1"/>
    <property type="molecule type" value="Genomic_DNA"/>
</dbReference>
<accession>A0A448X6L7</accession>
<keyword evidence="1" id="KW-0812">Transmembrane</keyword>
<name>A0A448X6L7_9PLAT</name>
<organism evidence="2 3">
    <name type="scientific">Protopolystoma xenopodis</name>
    <dbReference type="NCBI Taxonomy" id="117903"/>
    <lineage>
        <taxon>Eukaryota</taxon>
        <taxon>Metazoa</taxon>
        <taxon>Spiralia</taxon>
        <taxon>Lophotrochozoa</taxon>
        <taxon>Platyhelminthes</taxon>
        <taxon>Monogenea</taxon>
        <taxon>Polyopisthocotylea</taxon>
        <taxon>Polystomatidea</taxon>
        <taxon>Polystomatidae</taxon>
        <taxon>Protopolystoma</taxon>
    </lineage>
</organism>
<dbReference type="Proteomes" id="UP000784294">
    <property type="component" value="Unassembled WGS sequence"/>
</dbReference>
<protein>
    <submittedName>
        <fullName evidence="2">Uncharacterized protein</fullName>
    </submittedName>
</protein>